<protein>
    <submittedName>
        <fullName evidence="2">DUF192 domain-containing protein</fullName>
    </submittedName>
</protein>
<proteinExistence type="predicted"/>
<evidence type="ECO:0000256" key="1">
    <source>
        <dbReference type="SAM" id="SignalP"/>
    </source>
</evidence>
<sequence>MTWAAKGAAGVLLCALMACSPQQGGENASAVTASATHPVSGLELVPVTVETDDGAHRFTAEVARSAEEQARGLMFRTELGPDEAMIFPRDGDIASFWMKNTPLPLDIVFIGRDRRILNIAARTTPYSLDSVTAVGPTSAVLEIPGGRAEELGIEPGDRVEW</sequence>
<dbReference type="OrthoDB" id="9808290at2"/>
<dbReference type="RefSeq" id="WP_115491317.1">
    <property type="nucleotide sequence ID" value="NZ_JACHWW010000001.1"/>
</dbReference>
<accession>A0A395LJA9</accession>
<dbReference type="Pfam" id="PF02643">
    <property type="entry name" value="DUF192"/>
    <property type="match status" value="1"/>
</dbReference>
<keyword evidence="1" id="KW-0732">Signal</keyword>
<feature type="chain" id="PRO_5017383305" evidence="1">
    <location>
        <begin position="25"/>
        <end position="161"/>
    </location>
</feature>
<dbReference type="PANTHER" id="PTHR37953:SF1">
    <property type="entry name" value="UPF0127 PROTEIN MJ1496"/>
    <property type="match status" value="1"/>
</dbReference>
<dbReference type="InterPro" id="IPR003795">
    <property type="entry name" value="DUF192"/>
</dbReference>
<feature type="signal peptide" evidence="1">
    <location>
        <begin position="1"/>
        <end position="24"/>
    </location>
</feature>
<dbReference type="InterPro" id="IPR038695">
    <property type="entry name" value="Saro_0823-like_sf"/>
</dbReference>
<keyword evidence="3" id="KW-1185">Reference proteome</keyword>
<dbReference type="PROSITE" id="PS51257">
    <property type="entry name" value="PROKAR_LIPOPROTEIN"/>
    <property type="match status" value="1"/>
</dbReference>
<dbReference type="PANTHER" id="PTHR37953">
    <property type="entry name" value="UPF0127 PROTEIN MJ1496"/>
    <property type="match status" value="1"/>
</dbReference>
<evidence type="ECO:0000313" key="2">
    <source>
        <dbReference type="EMBL" id="RDS77096.1"/>
    </source>
</evidence>
<dbReference type="Proteomes" id="UP000254101">
    <property type="component" value="Unassembled WGS sequence"/>
</dbReference>
<dbReference type="AlphaFoldDB" id="A0A395LJA9"/>
<organism evidence="2 3">
    <name type="scientific">Alteriqipengyuania lutimaris</name>
    <dbReference type="NCBI Taxonomy" id="1538146"/>
    <lineage>
        <taxon>Bacteria</taxon>
        <taxon>Pseudomonadati</taxon>
        <taxon>Pseudomonadota</taxon>
        <taxon>Alphaproteobacteria</taxon>
        <taxon>Sphingomonadales</taxon>
        <taxon>Erythrobacteraceae</taxon>
        <taxon>Alteriqipengyuania</taxon>
    </lineage>
</organism>
<dbReference type="EMBL" id="QRBB01000001">
    <property type="protein sequence ID" value="RDS77096.1"/>
    <property type="molecule type" value="Genomic_DNA"/>
</dbReference>
<evidence type="ECO:0000313" key="3">
    <source>
        <dbReference type="Proteomes" id="UP000254101"/>
    </source>
</evidence>
<comment type="caution">
    <text evidence="2">The sequence shown here is derived from an EMBL/GenBank/DDBJ whole genome shotgun (WGS) entry which is preliminary data.</text>
</comment>
<gene>
    <name evidence="2" type="ORF">DL238_05350</name>
</gene>
<name>A0A395LJA9_9SPHN</name>
<reference evidence="2 3" key="1">
    <citation type="submission" date="2018-07" db="EMBL/GenBank/DDBJ databases">
        <title>Erythrobacter nanhaiensis sp. nov., a novel member of the genus Erythrobacter isolated from the South China Sea.</title>
        <authorList>
            <person name="Chen X."/>
            <person name="Liu J."/>
        </authorList>
    </citation>
    <scope>NUCLEOTIDE SEQUENCE [LARGE SCALE GENOMIC DNA]</scope>
    <source>
        <strain evidence="2 3">S-5</strain>
    </source>
</reference>
<dbReference type="Gene3D" id="2.60.120.1140">
    <property type="entry name" value="Protein of unknown function DUF192"/>
    <property type="match status" value="1"/>
</dbReference>